<dbReference type="FunFam" id="2.160.20.10:FF:000001">
    <property type="entry name" value="Pectinesterase"/>
    <property type="match status" value="1"/>
</dbReference>
<dbReference type="PANTHER" id="PTHR31707">
    <property type="entry name" value="PECTINESTERASE"/>
    <property type="match status" value="1"/>
</dbReference>
<reference evidence="10" key="2">
    <citation type="submission" date="2025-08" db="UniProtKB">
        <authorList>
            <consortium name="RefSeq"/>
        </authorList>
    </citation>
    <scope>IDENTIFICATION</scope>
    <source>
        <tissue evidence="10">Leaf</tissue>
    </source>
</reference>
<dbReference type="GO" id="GO:0046910">
    <property type="term" value="F:pectinesterase inhibitor activity"/>
    <property type="evidence" value="ECO:0000318"/>
    <property type="project" value="GO_Central"/>
</dbReference>
<dbReference type="InterPro" id="IPR012334">
    <property type="entry name" value="Pectin_lyas_fold"/>
</dbReference>
<dbReference type="InterPro" id="IPR033131">
    <property type="entry name" value="Pectinesterase_Asp_AS"/>
</dbReference>
<evidence type="ECO:0000256" key="3">
    <source>
        <dbReference type="ARBA" id="ARBA00007786"/>
    </source>
</evidence>
<gene>
    <name evidence="10" type="primary">LOC110792046</name>
</gene>
<comment type="similarity">
    <text evidence="2">In the N-terminal section; belongs to the PMEI family.</text>
</comment>
<dbReference type="GO" id="GO:0045490">
    <property type="term" value="P:pectin catabolic process"/>
    <property type="evidence" value="ECO:0007669"/>
    <property type="project" value="UniProtKB-UniRule"/>
</dbReference>
<evidence type="ECO:0000256" key="1">
    <source>
        <dbReference type="ARBA" id="ARBA00005184"/>
    </source>
</evidence>
<dbReference type="PROSITE" id="PS00503">
    <property type="entry name" value="PECTINESTERASE_2"/>
    <property type="match status" value="1"/>
</dbReference>
<evidence type="ECO:0000256" key="4">
    <source>
        <dbReference type="ARBA" id="ARBA00022801"/>
    </source>
</evidence>
<dbReference type="GO" id="GO:0042545">
    <property type="term" value="P:cell wall modification"/>
    <property type="evidence" value="ECO:0007669"/>
    <property type="project" value="UniProtKB-UniRule"/>
</dbReference>
<comment type="pathway">
    <text evidence="1 7">Glycan metabolism; pectin degradation; 2-dehydro-3-deoxy-D-gluconate from pectin: step 1/5.</text>
</comment>
<evidence type="ECO:0000256" key="7">
    <source>
        <dbReference type="RuleBase" id="RU000589"/>
    </source>
</evidence>
<dbReference type="Pfam" id="PF04043">
    <property type="entry name" value="PMEI"/>
    <property type="match status" value="1"/>
</dbReference>
<dbReference type="GeneID" id="110792046"/>
<feature type="active site" evidence="6">
    <location>
        <position position="403"/>
    </location>
</feature>
<dbReference type="InterPro" id="IPR000070">
    <property type="entry name" value="Pectinesterase_cat"/>
</dbReference>
<comment type="similarity">
    <text evidence="3">In the C-terminal section; belongs to the pectinesterase family.</text>
</comment>
<dbReference type="OrthoDB" id="2019149at2759"/>
<dbReference type="SUPFAM" id="SSF51126">
    <property type="entry name" value="Pectin lyase-like"/>
    <property type="match status" value="1"/>
</dbReference>
<evidence type="ECO:0000313" key="10">
    <source>
        <dbReference type="RefSeq" id="XP_021852532.1"/>
    </source>
</evidence>
<feature type="chain" id="PRO_5040534010" description="Pectinesterase" evidence="7">
    <location>
        <begin position="30"/>
        <end position="567"/>
    </location>
</feature>
<feature type="signal peptide" evidence="7">
    <location>
        <begin position="1"/>
        <end position="29"/>
    </location>
</feature>
<dbReference type="RefSeq" id="XP_021852532.1">
    <property type="nucleotide sequence ID" value="XM_021996840.2"/>
</dbReference>
<dbReference type="InterPro" id="IPR011050">
    <property type="entry name" value="Pectin_lyase_fold/virulence"/>
</dbReference>
<dbReference type="NCBIfam" id="TIGR01614">
    <property type="entry name" value="PME_inhib"/>
    <property type="match status" value="1"/>
</dbReference>
<organism evidence="9 10">
    <name type="scientific">Spinacia oleracea</name>
    <name type="common">Spinach</name>
    <dbReference type="NCBI Taxonomy" id="3562"/>
    <lineage>
        <taxon>Eukaryota</taxon>
        <taxon>Viridiplantae</taxon>
        <taxon>Streptophyta</taxon>
        <taxon>Embryophyta</taxon>
        <taxon>Tracheophyta</taxon>
        <taxon>Spermatophyta</taxon>
        <taxon>Magnoliopsida</taxon>
        <taxon>eudicotyledons</taxon>
        <taxon>Gunneridae</taxon>
        <taxon>Pentapetalae</taxon>
        <taxon>Caryophyllales</taxon>
        <taxon>Chenopodiaceae</taxon>
        <taxon>Chenopodioideae</taxon>
        <taxon>Anserineae</taxon>
        <taxon>Spinacia</taxon>
    </lineage>
</organism>
<dbReference type="InterPro" id="IPR006501">
    <property type="entry name" value="Pectinesterase_inhib_dom"/>
</dbReference>
<proteinExistence type="inferred from homology"/>
<dbReference type="AlphaFoldDB" id="A0A9R0ING8"/>
<accession>A0A9R0ING8</accession>
<evidence type="ECO:0000256" key="5">
    <source>
        <dbReference type="ARBA" id="ARBA00023085"/>
    </source>
</evidence>
<comment type="catalytic activity">
    <reaction evidence="7">
        <text>[(1-&gt;4)-alpha-D-galacturonosyl methyl ester](n) + n H2O = [(1-&gt;4)-alpha-D-galacturonosyl](n) + n methanol + n H(+)</text>
        <dbReference type="Rhea" id="RHEA:22380"/>
        <dbReference type="Rhea" id="RHEA-COMP:14570"/>
        <dbReference type="Rhea" id="RHEA-COMP:14573"/>
        <dbReference type="ChEBI" id="CHEBI:15377"/>
        <dbReference type="ChEBI" id="CHEBI:15378"/>
        <dbReference type="ChEBI" id="CHEBI:17790"/>
        <dbReference type="ChEBI" id="CHEBI:140522"/>
        <dbReference type="ChEBI" id="CHEBI:140523"/>
        <dbReference type="EC" id="3.1.1.11"/>
    </reaction>
</comment>
<evidence type="ECO:0000256" key="2">
    <source>
        <dbReference type="ARBA" id="ARBA00006027"/>
    </source>
</evidence>
<protein>
    <recommendedName>
        <fullName evidence="7">Pectinesterase</fullName>
        <ecNumber evidence="7">3.1.1.11</ecNumber>
    </recommendedName>
</protein>
<feature type="domain" description="Pectinesterase inhibitor" evidence="8">
    <location>
        <begin position="41"/>
        <end position="188"/>
    </location>
</feature>
<name>A0A9R0ING8_SPIOL</name>
<dbReference type="SMART" id="SM00856">
    <property type="entry name" value="PMEI"/>
    <property type="match status" value="1"/>
</dbReference>
<dbReference type="GO" id="GO:0030599">
    <property type="term" value="F:pectinesterase activity"/>
    <property type="evidence" value="ECO:0000318"/>
    <property type="project" value="GO_Central"/>
</dbReference>
<reference evidence="9" key="1">
    <citation type="journal article" date="2021" name="Nat. Commun.">
        <title>Genomic analyses provide insights into spinach domestication and the genetic basis of agronomic traits.</title>
        <authorList>
            <person name="Cai X."/>
            <person name="Sun X."/>
            <person name="Xu C."/>
            <person name="Sun H."/>
            <person name="Wang X."/>
            <person name="Ge C."/>
            <person name="Zhang Z."/>
            <person name="Wang Q."/>
            <person name="Fei Z."/>
            <person name="Jiao C."/>
            <person name="Wang Q."/>
        </authorList>
    </citation>
    <scope>NUCLEOTIDE SEQUENCE [LARGE SCALE GENOMIC DNA]</scope>
    <source>
        <strain evidence="9">cv. Varoflay</strain>
    </source>
</reference>
<dbReference type="Gene3D" id="1.20.140.40">
    <property type="entry name" value="Invertase/pectin methylesterase inhibitor family protein"/>
    <property type="match status" value="1"/>
</dbReference>
<dbReference type="SUPFAM" id="SSF101148">
    <property type="entry name" value="Plant invertase/pectin methylesterase inhibitor"/>
    <property type="match status" value="1"/>
</dbReference>
<evidence type="ECO:0000256" key="6">
    <source>
        <dbReference type="PROSITE-ProRule" id="PRU10040"/>
    </source>
</evidence>
<dbReference type="EC" id="3.1.1.11" evidence="7"/>
<keyword evidence="9" id="KW-1185">Reference proteome</keyword>
<sequence length="567" mass="62114">MASSLSKSPHCLLILSLITLTILIPFANSLTNNNENEMILSQKSELKSLCKTTPYPNDCLNTLKLTLSLNLPLNFLNFLLQSLQNALSEATKLSYVFDTTTHYNLIEKQRGALQDCKELHQISLLSLKRSVSEVKSSNLTDARAFLSASLTNRETCLEGLASASGPQKRVLIRSIFDAYKHVSNSLSMLSDGSGGSGVARGSYSHGVMLAPALSDGPASRGVPPPSWWSSSLDSKILGGDEDYGGGWEGDEGETIIVAADGSGDFTSVQEGVNFAPNNSEYRTFIYVRKGVYEENVEIPSNKPNIVLLGDGSDVTIITGNRSVADGWTTFRSATVAVSGEGFLARDITFANTAGAEKHQAVALRINADLTAVYRCTILGYQDTLYVHSFRQFYRECDIYGTVDYIFGNAAVILQGCNVVSRMPLPGQHTVITAQSRDMPDENTGIVLQNCTVLATEELYGNKTRVRSYLGRPWKPYARTVYIESYIDDFIDAKGWVKWSSNDDELGLNSLYYGEFDNRGPGSITGGRVNWGGYHVMDYYDAANFTVSEFIVGEAWLDSTSFPYDEGI</sequence>
<keyword evidence="4 7" id="KW-0378">Hydrolase</keyword>
<keyword evidence="7" id="KW-0732">Signal</keyword>
<keyword evidence="5 7" id="KW-0063">Aspartyl esterase</keyword>
<evidence type="ECO:0000259" key="8">
    <source>
        <dbReference type="SMART" id="SM00856"/>
    </source>
</evidence>
<evidence type="ECO:0000313" key="9">
    <source>
        <dbReference type="Proteomes" id="UP000813463"/>
    </source>
</evidence>
<dbReference type="KEGG" id="soe:110792046"/>
<dbReference type="Pfam" id="PF01095">
    <property type="entry name" value="Pectinesterase"/>
    <property type="match status" value="1"/>
</dbReference>
<dbReference type="InterPro" id="IPR035513">
    <property type="entry name" value="Invertase/methylesterase_inhib"/>
</dbReference>
<dbReference type="Proteomes" id="UP000813463">
    <property type="component" value="Chromosome 2"/>
</dbReference>
<dbReference type="Gene3D" id="2.160.20.10">
    <property type="entry name" value="Single-stranded right-handed beta-helix, Pectin lyase-like"/>
    <property type="match status" value="1"/>
</dbReference>
<dbReference type="CDD" id="cd15798">
    <property type="entry name" value="PMEI-like_3"/>
    <property type="match status" value="1"/>
</dbReference>